<evidence type="ECO:0000259" key="4">
    <source>
        <dbReference type="Pfam" id="PF00534"/>
    </source>
</evidence>
<evidence type="ECO:0000256" key="2">
    <source>
        <dbReference type="ARBA" id="ARBA00022679"/>
    </source>
</evidence>
<name>A0ABP7EFF9_9ACTN</name>
<dbReference type="Gene3D" id="3.40.50.2000">
    <property type="entry name" value="Glycogen Phosphorylase B"/>
    <property type="match status" value="2"/>
</dbReference>
<evidence type="ECO:0000256" key="1">
    <source>
        <dbReference type="ARBA" id="ARBA00022676"/>
    </source>
</evidence>
<dbReference type="PANTHER" id="PTHR12526:SF600">
    <property type="entry name" value="GLYCOSYL TRANSFERASE GROUP 1"/>
    <property type="match status" value="1"/>
</dbReference>
<keyword evidence="7" id="KW-1185">Reference proteome</keyword>
<evidence type="ECO:0000256" key="3">
    <source>
        <dbReference type="SAM" id="MobiDB-lite"/>
    </source>
</evidence>
<keyword evidence="2" id="KW-0808">Transferase</keyword>
<dbReference type="Pfam" id="PF00534">
    <property type="entry name" value="Glycos_transf_1"/>
    <property type="match status" value="1"/>
</dbReference>
<comment type="caution">
    <text evidence="6">The sequence shown here is derived from an EMBL/GenBank/DDBJ whole genome shotgun (WGS) entry which is preliminary data.</text>
</comment>
<gene>
    <name evidence="6" type="ORF">GCM10022204_40310</name>
</gene>
<accession>A0ABP7EFF9</accession>
<sequence>MTFTPSACGLSGESDGGVRPEGDGSTDDMAPRGRVVMLVDNNVVADSRVQKQARSAAAHGWDVILLGQQRAGTKRRWRIGDAQVRLLEVDKVLSRRHDARRSGRFRSPLAYSRPAQAAFREQLMKAKAVDVRTARAALVADPPSGVARPWAAGRLWTLRVLLAGQRRWTRLRVRRTTELLARRKSMTTLLDRFTTGVWGAVLGSRSWRVLDPGLWEWELAYGPVIDKLRPDLIHANDFRMLSVGARAKLRARAQGREVRLVWDAHEFLPGIRPWNTHPRWHRAQVALEQEFVSSADAVVTVSGDLADLLVAEHGLTTQPTVVPNTPQLAVTPVDLTHADEPSVRRSCRLTSEQPLLVYSGAVNPARGLMTAVEALRRLPDVHLALVISQAKHTDPHVLELRALAATLGVDDRLHLLPYVEVDQIVAFLSSADVGLIPIQHYPNHEISLITKFYEYSHARLPIVVSDVKAMSAMVRQTGQGEVFVADDVASFATAVSAVLADPARYRQAYGAPGLLDGWTWDAAADRLDAVYARLMEEK</sequence>
<dbReference type="EMBL" id="BAAAYX010000020">
    <property type="protein sequence ID" value="GAA3716476.1"/>
    <property type="molecule type" value="Genomic_DNA"/>
</dbReference>
<evidence type="ECO:0000313" key="7">
    <source>
        <dbReference type="Proteomes" id="UP001500051"/>
    </source>
</evidence>
<evidence type="ECO:0000313" key="6">
    <source>
        <dbReference type="EMBL" id="GAA3716476.1"/>
    </source>
</evidence>
<feature type="domain" description="Glycosyl transferase family 1" evidence="4">
    <location>
        <begin position="345"/>
        <end position="507"/>
    </location>
</feature>
<dbReference type="SUPFAM" id="SSF53756">
    <property type="entry name" value="UDP-Glycosyltransferase/glycogen phosphorylase"/>
    <property type="match status" value="1"/>
</dbReference>
<dbReference type="Pfam" id="PF13439">
    <property type="entry name" value="Glyco_transf_4"/>
    <property type="match status" value="1"/>
</dbReference>
<organism evidence="6 7">
    <name type="scientific">Microlunatus aurantiacus</name>
    <dbReference type="NCBI Taxonomy" id="446786"/>
    <lineage>
        <taxon>Bacteria</taxon>
        <taxon>Bacillati</taxon>
        <taxon>Actinomycetota</taxon>
        <taxon>Actinomycetes</taxon>
        <taxon>Propionibacteriales</taxon>
        <taxon>Propionibacteriaceae</taxon>
        <taxon>Microlunatus</taxon>
    </lineage>
</organism>
<reference evidence="7" key="1">
    <citation type="journal article" date="2019" name="Int. J. Syst. Evol. Microbiol.">
        <title>The Global Catalogue of Microorganisms (GCM) 10K type strain sequencing project: providing services to taxonomists for standard genome sequencing and annotation.</title>
        <authorList>
            <consortium name="The Broad Institute Genomics Platform"/>
            <consortium name="The Broad Institute Genome Sequencing Center for Infectious Disease"/>
            <person name="Wu L."/>
            <person name="Ma J."/>
        </authorList>
    </citation>
    <scope>NUCLEOTIDE SEQUENCE [LARGE SCALE GENOMIC DNA]</scope>
    <source>
        <strain evidence="7">JCM 16548</strain>
    </source>
</reference>
<dbReference type="PANTHER" id="PTHR12526">
    <property type="entry name" value="GLYCOSYLTRANSFERASE"/>
    <property type="match status" value="1"/>
</dbReference>
<proteinExistence type="predicted"/>
<dbReference type="RefSeq" id="WP_344814251.1">
    <property type="nucleotide sequence ID" value="NZ_BAAAYX010000020.1"/>
</dbReference>
<keyword evidence="1" id="KW-0328">Glycosyltransferase</keyword>
<protein>
    <submittedName>
        <fullName evidence="6">Uncharacterized protein</fullName>
    </submittedName>
</protein>
<dbReference type="Proteomes" id="UP001500051">
    <property type="component" value="Unassembled WGS sequence"/>
</dbReference>
<dbReference type="InterPro" id="IPR001296">
    <property type="entry name" value="Glyco_trans_1"/>
</dbReference>
<dbReference type="InterPro" id="IPR028098">
    <property type="entry name" value="Glyco_trans_4-like_N"/>
</dbReference>
<feature type="domain" description="Glycosyltransferase subfamily 4-like N-terminal" evidence="5">
    <location>
        <begin position="223"/>
        <end position="324"/>
    </location>
</feature>
<evidence type="ECO:0000259" key="5">
    <source>
        <dbReference type="Pfam" id="PF13439"/>
    </source>
</evidence>
<feature type="region of interest" description="Disordered" evidence="3">
    <location>
        <begin position="1"/>
        <end position="31"/>
    </location>
</feature>